<dbReference type="GO" id="GO:0005886">
    <property type="term" value="C:plasma membrane"/>
    <property type="evidence" value="ECO:0007669"/>
    <property type="project" value="TreeGrafter"/>
</dbReference>
<dbReference type="SMART" id="SM00145">
    <property type="entry name" value="PI3Ka"/>
    <property type="match status" value="1"/>
</dbReference>
<dbReference type="PROSITE" id="PS00916">
    <property type="entry name" value="PI3_4_KINASE_2"/>
    <property type="match status" value="1"/>
</dbReference>
<dbReference type="GO" id="GO:0043491">
    <property type="term" value="P:phosphatidylinositol 3-kinase/protein kinase B signal transduction"/>
    <property type="evidence" value="ECO:0007669"/>
    <property type="project" value="TreeGrafter"/>
</dbReference>
<gene>
    <name evidence="6" type="ORF">Poli38472_001588</name>
</gene>
<evidence type="ECO:0008006" key="8">
    <source>
        <dbReference type="Google" id="ProtNLM"/>
    </source>
</evidence>
<evidence type="ECO:0000259" key="5">
    <source>
        <dbReference type="PROSITE" id="PS51545"/>
    </source>
</evidence>
<dbReference type="InterPro" id="IPR000403">
    <property type="entry name" value="PI3/4_kinase_cat_dom"/>
</dbReference>
<evidence type="ECO:0000256" key="2">
    <source>
        <dbReference type="ARBA" id="ARBA00022777"/>
    </source>
</evidence>
<dbReference type="PROSITE" id="PS00915">
    <property type="entry name" value="PI3_4_KINASE_1"/>
    <property type="match status" value="1"/>
</dbReference>
<feature type="region of interest" description="Disordered" evidence="3">
    <location>
        <begin position="14"/>
        <end position="44"/>
    </location>
</feature>
<proteinExistence type="predicted"/>
<evidence type="ECO:0000259" key="4">
    <source>
        <dbReference type="PROSITE" id="PS50290"/>
    </source>
</evidence>
<dbReference type="Gene3D" id="1.10.1070.11">
    <property type="entry name" value="Phosphatidylinositol 3-/4-kinase, catalytic domain"/>
    <property type="match status" value="1"/>
</dbReference>
<dbReference type="PROSITE" id="PS51545">
    <property type="entry name" value="PIK_HELICAL"/>
    <property type="match status" value="1"/>
</dbReference>
<dbReference type="AlphaFoldDB" id="A0A8K1CV34"/>
<keyword evidence="2" id="KW-0418">Kinase</keyword>
<feature type="compositionally biased region" description="Basic and acidic residues" evidence="3">
    <location>
        <begin position="17"/>
        <end position="30"/>
    </location>
</feature>
<sequence>MALRFGFRRFSIALDGKAPEKTPSKRKTESENQSQAGEAHTSAQSSQAFYAELSAVVTASRFQRLPAADKAVVMHRLLALVRPEKTVVTRFATRDSQGPEQDDDECTQILSSEADNTESDTVKAFPSPEVSEEDATSVQVSSWDRLQCALELLATVERDLDRLRSASESFIGTSDHGRITAAMSNAIQTQATIHAFLGRNSSAADGITKLHGFDEEDQGARVISPIARRGSVVKGPSVPRNHSCELQAAISNALRNVPILQSLSEQQLAQMNDPSVYAVKEYAKDELIIRQSETAVLNNPMHQLSAEEREWIWQLRHRLVSDPSSLPWFMLAVRWDDQDAVQEAYQCLYKWDEIEPELAIRLLSPYHADPKVRAYAVYTLETKMSTGDLSLYMLQLIQALRHERFHDCALSRFLLRRALAAPSTVGHQLYWQLKAEMNRHTGLRHRFGLLLNTFLRFSTRENRLRIGHQVFVMKKLEDIHKCVLSVDTMDEKNDLLRTQLQETIFPSEFVLPLDHSKTLCGVIPERCRVLGSKQKPLYLVFRCLDSTFTLLGDAMDREEPEATTFHVLFKSGDDLRQDQLVLQLFRVMNRIWQHAGLDMQLISYGCIATGPKCGMIEVVRNSDTVGNIFSHRAEQQHGSQRGTTQHKIHSALGVLTEQKALQEWLLLHSLPTAHDHQRTFQRLHRASMSGKSISSSSLDLASAMNPAQDKNSLRLTYGQVVRNFAQSCAASCVASYVLGIGDRHNDNIMLSRQGHLFHIDFGHILGNFKKKFGVKRERTLFVFTPAFASVLMSDTTSNDEKKTDSEDAVKKEQTFLKHLKHTGHSKSCHVLCSPISKPTSQPQDEQLPVASVVSQRQRWQNSIHASLRFTIQSTEPTEPSVRVAKRADPTVVPAYALFTNLCGDGYNAVRHQTGLLFDLCALMTHGGMPELQCEDDLQWLQTHLLLAESDEAARKHFLKLLKHSLASRSTLLNDAAHMLKHG</sequence>
<dbReference type="GO" id="GO:0005942">
    <property type="term" value="C:phosphatidylinositol 3-kinase complex"/>
    <property type="evidence" value="ECO:0007669"/>
    <property type="project" value="TreeGrafter"/>
</dbReference>
<name>A0A8K1CV34_PYTOL</name>
<dbReference type="GO" id="GO:0035005">
    <property type="term" value="F:1-phosphatidylinositol-4-phosphate 3-kinase activity"/>
    <property type="evidence" value="ECO:0007669"/>
    <property type="project" value="TreeGrafter"/>
</dbReference>
<dbReference type="Proteomes" id="UP000794436">
    <property type="component" value="Unassembled WGS sequence"/>
</dbReference>
<dbReference type="PANTHER" id="PTHR10048:SF14">
    <property type="entry name" value="LD28067P"/>
    <property type="match status" value="1"/>
</dbReference>
<dbReference type="InterPro" id="IPR016024">
    <property type="entry name" value="ARM-type_fold"/>
</dbReference>
<dbReference type="InterPro" id="IPR015433">
    <property type="entry name" value="PI3/4_kinase"/>
</dbReference>
<evidence type="ECO:0000313" key="7">
    <source>
        <dbReference type="Proteomes" id="UP000794436"/>
    </source>
</evidence>
<protein>
    <recommendedName>
        <fullName evidence="8">Phosphatidylinositol 3-kinase</fullName>
    </recommendedName>
</protein>
<dbReference type="SUPFAM" id="SSF56112">
    <property type="entry name" value="Protein kinase-like (PK-like)"/>
    <property type="match status" value="2"/>
</dbReference>
<dbReference type="OrthoDB" id="161208at2759"/>
<dbReference type="SMART" id="SM00146">
    <property type="entry name" value="PI3Kc"/>
    <property type="match status" value="1"/>
</dbReference>
<dbReference type="EMBL" id="SPLM01000001">
    <property type="protein sequence ID" value="TMW69432.1"/>
    <property type="molecule type" value="Genomic_DNA"/>
</dbReference>
<reference evidence="6" key="1">
    <citation type="submission" date="2019-03" db="EMBL/GenBank/DDBJ databases">
        <title>Long read genome sequence of the mycoparasitic Pythium oligandrum ATCC 38472 isolated from sugarbeet rhizosphere.</title>
        <authorList>
            <person name="Gaulin E."/>
        </authorList>
    </citation>
    <scope>NUCLEOTIDE SEQUENCE</scope>
    <source>
        <strain evidence="6">ATCC 38472_TT</strain>
    </source>
</reference>
<dbReference type="GO" id="GO:0048015">
    <property type="term" value="P:phosphatidylinositol-mediated signaling"/>
    <property type="evidence" value="ECO:0007669"/>
    <property type="project" value="TreeGrafter"/>
</dbReference>
<dbReference type="InterPro" id="IPR001263">
    <property type="entry name" value="PI3K_accessory_dom"/>
</dbReference>
<dbReference type="PROSITE" id="PS50290">
    <property type="entry name" value="PI3_4_KINASE_3"/>
    <property type="match status" value="1"/>
</dbReference>
<dbReference type="GO" id="GO:0016477">
    <property type="term" value="P:cell migration"/>
    <property type="evidence" value="ECO:0007669"/>
    <property type="project" value="TreeGrafter"/>
</dbReference>
<keyword evidence="1" id="KW-0808">Transferase</keyword>
<feature type="domain" description="PI3K/PI4K catalytic" evidence="4">
    <location>
        <begin position="523"/>
        <end position="882"/>
    </location>
</feature>
<dbReference type="Gene3D" id="1.25.40.70">
    <property type="entry name" value="Phosphatidylinositol 3-kinase, accessory domain (PIK)"/>
    <property type="match status" value="1"/>
</dbReference>
<dbReference type="Pfam" id="PF00613">
    <property type="entry name" value="PI3Ka"/>
    <property type="match status" value="1"/>
</dbReference>
<organism evidence="6 7">
    <name type="scientific">Pythium oligandrum</name>
    <name type="common">Mycoparasitic fungus</name>
    <dbReference type="NCBI Taxonomy" id="41045"/>
    <lineage>
        <taxon>Eukaryota</taxon>
        <taxon>Sar</taxon>
        <taxon>Stramenopiles</taxon>
        <taxon>Oomycota</taxon>
        <taxon>Peronosporomycetes</taxon>
        <taxon>Pythiales</taxon>
        <taxon>Pythiaceae</taxon>
        <taxon>Pythium</taxon>
    </lineage>
</organism>
<evidence type="ECO:0000313" key="6">
    <source>
        <dbReference type="EMBL" id="TMW69432.1"/>
    </source>
</evidence>
<keyword evidence="7" id="KW-1185">Reference proteome</keyword>
<comment type="caution">
    <text evidence="6">The sequence shown here is derived from an EMBL/GenBank/DDBJ whole genome shotgun (WGS) entry which is preliminary data.</text>
</comment>
<dbReference type="InterPro" id="IPR036940">
    <property type="entry name" value="PI3/4_kinase_cat_sf"/>
</dbReference>
<dbReference type="InterPro" id="IPR018936">
    <property type="entry name" value="PI3/4_kinase_CS"/>
</dbReference>
<evidence type="ECO:0000256" key="1">
    <source>
        <dbReference type="ARBA" id="ARBA00022679"/>
    </source>
</evidence>
<dbReference type="Gene3D" id="3.30.1010.10">
    <property type="entry name" value="Phosphatidylinositol 3-kinase Catalytic Subunit, Chain A, domain 4"/>
    <property type="match status" value="1"/>
</dbReference>
<evidence type="ECO:0000256" key="3">
    <source>
        <dbReference type="SAM" id="MobiDB-lite"/>
    </source>
</evidence>
<feature type="compositionally biased region" description="Polar residues" evidence="3">
    <location>
        <begin position="31"/>
        <end position="44"/>
    </location>
</feature>
<dbReference type="GO" id="GO:0005737">
    <property type="term" value="C:cytoplasm"/>
    <property type="evidence" value="ECO:0007669"/>
    <property type="project" value="TreeGrafter"/>
</dbReference>
<dbReference type="InterPro" id="IPR011009">
    <property type="entry name" value="Kinase-like_dom_sf"/>
</dbReference>
<feature type="domain" description="PIK helical" evidence="5">
    <location>
        <begin position="278"/>
        <end position="457"/>
    </location>
</feature>
<dbReference type="InterPro" id="IPR042236">
    <property type="entry name" value="PI3K_accessory_sf"/>
</dbReference>
<accession>A0A8K1CV34</accession>
<dbReference type="SUPFAM" id="SSF48371">
    <property type="entry name" value="ARM repeat"/>
    <property type="match status" value="1"/>
</dbReference>
<dbReference type="Pfam" id="PF00454">
    <property type="entry name" value="PI3_PI4_kinase"/>
    <property type="match status" value="1"/>
</dbReference>
<dbReference type="PANTHER" id="PTHR10048">
    <property type="entry name" value="PHOSPHATIDYLINOSITOL KINASE"/>
    <property type="match status" value="1"/>
</dbReference>
<dbReference type="GO" id="GO:0016303">
    <property type="term" value="F:1-phosphatidylinositol-3-kinase activity"/>
    <property type="evidence" value="ECO:0007669"/>
    <property type="project" value="TreeGrafter"/>
</dbReference>